<gene>
    <name evidence="13" type="ORF">EW145_g1984</name>
</gene>
<comment type="similarity">
    <text evidence="3 10">Belongs to the peptidase S54 family.</text>
</comment>
<feature type="transmembrane region" description="Helical" evidence="10">
    <location>
        <begin position="1173"/>
        <end position="1193"/>
    </location>
</feature>
<protein>
    <recommendedName>
        <fullName evidence="10">Rhomboid-type serine protease</fullName>
        <ecNumber evidence="10">3.4.21.105</ecNumber>
    </recommendedName>
</protein>
<proteinExistence type="inferred from homology"/>
<dbReference type="Gene3D" id="3.10.450.50">
    <property type="match status" value="1"/>
</dbReference>
<dbReference type="EC" id="3.4.21.105" evidence="10"/>
<comment type="function">
    <text evidence="10">Serine protease involved in intramembrane proteolysis.</text>
</comment>
<accession>A0A4S4LCF5</accession>
<dbReference type="InterPro" id="IPR002610">
    <property type="entry name" value="Peptidase_S54_rhomboid-like"/>
</dbReference>
<dbReference type="InterPro" id="IPR022764">
    <property type="entry name" value="Peptidase_S54_rhomboid_dom"/>
</dbReference>
<sequence length="1225" mass="136720">MASNVRDDLPRVSVDSIQYWQRIKENFNSAAFATLESKLVQHGLGNQRHILFPHLKQFVERTFEIAKPNLRINGRNFDEYNEDEQDTDQFDESLDRRVWSLSDQRLKWDLEIAVKRRSIPLEVEALMRDLISHQREYDARKVPDHDADKDIDMDTVEDRILQGDMEAVNSELSEFAADLQETSFLRRYLNNLRGSTAQDKLTERYVTSASKLRENGTLNSVLQIHVILMAIRSVKNVVASISKPSALILLSPNEISDWCEQVDISYKFFGSLLIIESLTIKYAQEGYDVYQISYPIKDSGPGDTIRRVATELNRNKAPFAIITYGLPAEDAKTFYSSVQFLIDLGLKACIHYAPILEDGNDLLIVDLEGKYIPVLFHVACSQEKLHASLLPRTDPANLPYNLKPSEFPPIAIHAYPFVSATPAFPLLAKAPASVVPGQHTQIDPYVLSATNLAYTKTLELLRREIGPRLDLEKIWGQHLYYVGEERRTEDNVYNGGKGCLESCTYLQISFSIKVKVPYVNHIPTMTGGVGYEELARFYRHHFTNETITPPDSEIITVSRTIGADRIIDEMIFKCTHTTEIDYFLPGVKPTGKPLELALVGVVAFRGDKLFFEHLYWDQASALVQLGLLDPTNLPIAGREVVEKVLNPFGTPSNTLMSNNYNDRRPGRVWPSQPTVAGAARTALFLRSFDMMTPYQSDLSGHPPYTPHNFNSYETTNANTSDTSSTITRATSGILASDASGKKNDYGETEAEEVANSYLSTPSNYTSSRVKNGFGGSQSISSQNQESYYAQSNMDTLAGASVDENLHSSIKALRADDNDSLVGNAADTGRLDKGGSMGELEYQDPYNSEALVTQPPRESAFARFFSGKYPIEQRIEDKERGIGRQRYPFLVWLLTTIMVAVFIYELVVNGQQQGSPISLKPVVNYMLGPSESALIDVGARFPPCMKDVLDVPITLELPCMNDTANPPTEVCPISELCGFGGIDSNETPNQWFRFITAIFLHAGIIHIALNMVAQLLVSAQLEREMGSVGFFLVYFCAGIFGNVLGGNFALVGVPSVGASGAIFGTVAVSWVDLLAHWKYQYRPKAKLIAMTIELILGIAMGFIPYVDNFAHLGGFLMGLLVGTIFYPVISETKRHRTVMWGLRLAALPLVIVLFVVLTRNFYTTDPSACEFAKLRWSPAFYTFCSLQLVSLSFLHSDQRKQSLQRHGNHDDDESTYAFAVTNGLAT</sequence>
<keyword evidence="8 10" id="KW-1133">Transmembrane helix</keyword>
<feature type="domain" description="Peptidase S54 rhomboid" evidence="12">
    <location>
        <begin position="988"/>
        <end position="1125"/>
    </location>
</feature>
<evidence type="ECO:0000256" key="3">
    <source>
        <dbReference type="ARBA" id="ARBA00009045"/>
    </source>
</evidence>
<comment type="catalytic activity">
    <reaction evidence="1 10">
        <text>Cleaves type-1 transmembrane domains using a catalytic dyad composed of serine and histidine that are contributed by different transmembrane domains.</text>
        <dbReference type="EC" id="3.4.21.105"/>
    </reaction>
</comment>
<comment type="caution">
    <text evidence="13">The sequence shown here is derived from an EMBL/GenBank/DDBJ whole genome shotgun (WGS) entry which is preliminary data.</text>
</comment>
<evidence type="ECO:0000256" key="9">
    <source>
        <dbReference type="ARBA" id="ARBA00023136"/>
    </source>
</evidence>
<dbReference type="Gene3D" id="1.20.1540.10">
    <property type="entry name" value="Rhomboid-like"/>
    <property type="match status" value="1"/>
</dbReference>
<dbReference type="Pfam" id="PF01694">
    <property type="entry name" value="Rhomboid"/>
    <property type="match status" value="1"/>
</dbReference>
<evidence type="ECO:0000256" key="8">
    <source>
        <dbReference type="ARBA" id="ARBA00022989"/>
    </source>
</evidence>
<feature type="transmembrane region" description="Helical" evidence="10">
    <location>
        <begin position="990"/>
        <end position="1016"/>
    </location>
</feature>
<evidence type="ECO:0000256" key="5">
    <source>
        <dbReference type="ARBA" id="ARBA00022692"/>
    </source>
</evidence>
<feature type="transmembrane region" description="Helical" evidence="10">
    <location>
        <begin position="1111"/>
        <end position="1128"/>
    </location>
</feature>
<evidence type="ECO:0000313" key="13">
    <source>
        <dbReference type="EMBL" id="THH09466.1"/>
    </source>
</evidence>
<keyword evidence="7 10" id="KW-0720">Serine protease</keyword>
<evidence type="ECO:0000313" key="14">
    <source>
        <dbReference type="Proteomes" id="UP000308199"/>
    </source>
</evidence>
<keyword evidence="9 10" id="KW-0472">Membrane</keyword>
<dbReference type="PANTHER" id="PTHR22936:SF69">
    <property type="entry name" value="RHOMBOID-LIKE PROTEIN"/>
    <property type="match status" value="1"/>
</dbReference>
<evidence type="ECO:0000256" key="10">
    <source>
        <dbReference type="RuleBase" id="RU362115"/>
    </source>
</evidence>
<dbReference type="AlphaFoldDB" id="A0A4S4LCF5"/>
<dbReference type="SUPFAM" id="SSF54427">
    <property type="entry name" value="NTF2-like"/>
    <property type="match status" value="1"/>
</dbReference>
<dbReference type="OrthoDB" id="2146116at2759"/>
<dbReference type="Proteomes" id="UP000308199">
    <property type="component" value="Unassembled WGS sequence"/>
</dbReference>
<comment type="subcellular location">
    <subcellularLocation>
        <location evidence="2 10">Membrane</location>
        <topology evidence="2 10">Multi-pass membrane protein</topology>
    </subcellularLocation>
</comment>
<evidence type="ECO:0000256" key="2">
    <source>
        <dbReference type="ARBA" id="ARBA00004141"/>
    </source>
</evidence>
<dbReference type="InterPro" id="IPR035952">
    <property type="entry name" value="Rhomboid-like_sf"/>
</dbReference>
<feature type="region of interest" description="Disordered" evidence="11">
    <location>
        <begin position="705"/>
        <end position="725"/>
    </location>
</feature>
<dbReference type="GO" id="GO:0004252">
    <property type="term" value="F:serine-type endopeptidase activity"/>
    <property type="evidence" value="ECO:0007669"/>
    <property type="project" value="InterPro"/>
</dbReference>
<feature type="transmembrane region" description="Helical" evidence="10">
    <location>
        <begin position="1028"/>
        <end position="1049"/>
    </location>
</feature>
<dbReference type="GO" id="GO:0016020">
    <property type="term" value="C:membrane"/>
    <property type="evidence" value="ECO:0007669"/>
    <property type="project" value="UniProtKB-SubCell"/>
</dbReference>
<dbReference type="SUPFAM" id="SSF144091">
    <property type="entry name" value="Rhomboid-like"/>
    <property type="match status" value="1"/>
</dbReference>
<keyword evidence="5 10" id="KW-0812">Transmembrane</keyword>
<feature type="transmembrane region" description="Helical" evidence="10">
    <location>
        <begin position="1140"/>
        <end position="1161"/>
    </location>
</feature>
<evidence type="ECO:0000259" key="12">
    <source>
        <dbReference type="Pfam" id="PF01694"/>
    </source>
</evidence>
<dbReference type="InterPro" id="IPR032710">
    <property type="entry name" value="NTF2-like_dom_sf"/>
</dbReference>
<evidence type="ECO:0000256" key="7">
    <source>
        <dbReference type="ARBA" id="ARBA00022825"/>
    </source>
</evidence>
<name>A0A4S4LCF5_9AGAM</name>
<reference evidence="13 14" key="1">
    <citation type="submission" date="2019-02" db="EMBL/GenBank/DDBJ databases">
        <title>Genome sequencing of the rare red list fungi Phellinidium pouzarii.</title>
        <authorList>
            <person name="Buettner E."/>
            <person name="Kellner H."/>
        </authorList>
    </citation>
    <scope>NUCLEOTIDE SEQUENCE [LARGE SCALE GENOMIC DNA]</scope>
    <source>
        <strain evidence="13 14">DSM 108285</strain>
    </source>
</reference>
<evidence type="ECO:0000256" key="1">
    <source>
        <dbReference type="ARBA" id="ARBA00000156"/>
    </source>
</evidence>
<evidence type="ECO:0000256" key="4">
    <source>
        <dbReference type="ARBA" id="ARBA00022670"/>
    </source>
</evidence>
<organism evidence="13 14">
    <name type="scientific">Phellinidium pouzarii</name>
    <dbReference type="NCBI Taxonomy" id="167371"/>
    <lineage>
        <taxon>Eukaryota</taxon>
        <taxon>Fungi</taxon>
        <taxon>Dikarya</taxon>
        <taxon>Basidiomycota</taxon>
        <taxon>Agaricomycotina</taxon>
        <taxon>Agaricomycetes</taxon>
        <taxon>Hymenochaetales</taxon>
        <taxon>Hymenochaetaceae</taxon>
        <taxon>Phellinidium</taxon>
    </lineage>
</organism>
<evidence type="ECO:0000256" key="11">
    <source>
        <dbReference type="SAM" id="MobiDB-lite"/>
    </source>
</evidence>
<feature type="compositionally biased region" description="Low complexity" evidence="11">
    <location>
        <begin position="714"/>
        <end position="725"/>
    </location>
</feature>
<keyword evidence="6 10" id="KW-0378">Hydrolase</keyword>
<dbReference type="PANTHER" id="PTHR22936">
    <property type="entry name" value="RHOMBOID-RELATED"/>
    <property type="match status" value="1"/>
</dbReference>
<feature type="transmembrane region" description="Helical" evidence="10">
    <location>
        <begin position="886"/>
        <end position="906"/>
    </location>
</feature>
<keyword evidence="14" id="KW-1185">Reference proteome</keyword>
<dbReference type="EMBL" id="SGPK01000062">
    <property type="protein sequence ID" value="THH09466.1"/>
    <property type="molecule type" value="Genomic_DNA"/>
</dbReference>
<feature type="transmembrane region" description="Helical" evidence="10">
    <location>
        <begin position="1086"/>
        <end position="1105"/>
    </location>
</feature>
<evidence type="ECO:0000256" key="6">
    <source>
        <dbReference type="ARBA" id="ARBA00022801"/>
    </source>
</evidence>
<dbReference type="GO" id="GO:0006508">
    <property type="term" value="P:proteolysis"/>
    <property type="evidence" value="ECO:0007669"/>
    <property type="project" value="UniProtKB-KW"/>
</dbReference>
<keyword evidence="4 10" id="KW-0645">Protease</keyword>